<feature type="compositionally biased region" description="Basic and acidic residues" evidence="1">
    <location>
        <begin position="505"/>
        <end position="519"/>
    </location>
</feature>
<comment type="caution">
    <text evidence="2">The sequence shown here is derived from an EMBL/GenBank/DDBJ whole genome shotgun (WGS) entry which is preliminary data.</text>
</comment>
<feature type="compositionally biased region" description="Polar residues" evidence="1">
    <location>
        <begin position="1"/>
        <end position="10"/>
    </location>
</feature>
<sequence length="578" mass="66015">MGSSDSNFFGTDSDEEFPRGDDLDFLDDDSEADEDRPQDKRIAELSREDIMQLQFTDEEAVYRFYKTYAMMHGFAAGLRKEEVEKDERIRDHRPLTQSCCRVRIRARLDRKIHKWKVILFYEEQSHGLVDPLDVSMMPEYCTFSVSNKAQAKNLHDISIRTCHILGYLATQKGGYANLSFNQKDMYKLITQHRKKKVKDGNANIAISYLRGKAGNDSFFFGKYTLSNENRLENLFWDDGTSRIDYECFGHVLTFDLTYNRNVYNKPHVIFSSSNHHGQTIIFGCGILVNEDITAKTFIRNMFREVRKEIEGACAMNTELVIQDGGKLYFKCNSFGVPEIDYMVEFDRVGGMLRCKCLWFENRVIPYMHIFACLKHQHVEVIPECLVCKRWMKNAKSDFMKSNVDDPSDSNKVLKCRLGVLAVECSRLMDVAYDDYVVDPLVVKSKGAPKKTQFKQQRRCSNCSVTRHYNKSCPNIPGRIPKEPVDDDTEKNISSHLDILTKQKRHDSVKNQQKMEKDRSIGGGIAPTSAAKSAFTNQVKTSSPDPDIPVCASTSNEESGMSSRPAESPIVALETGMAN</sequence>
<keyword evidence="3" id="KW-1185">Reference proteome</keyword>
<feature type="compositionally biased region" description="Acidic residues" evidence="1">
    <location>
        <begin position="23"/>
        <end position="34"/>
    </location>
</feature>
<evidence type="ECO:0000313" key="2">
    <source>
        <dbReference type="EMBL" id="RYR78215.1"/>
    </source>
</evidence>
<feature type="compositionally biased region" description="Polar residues" evidence="1">
    <location>
        <begin position="551"/>
        <end position="561"/>
    </location>
</feature>
<reference evidence="2 3" key="1">
    <citation type="submission" date="2019-01" db="EMBL/GenBank/DDBJ databases">
        <title>Sequencing of cultivated peanut Arachis hypogaea provides insights into genome evolution and oil improvement.</title>
        <authorList>
            <person name="Chen X."/>
        </authorList>
    </citation>
    <scope>NUCLEOTIDE SEQUENCE [LARGE SCALE GENOMIC DNA]</scope>
    <source>
        <strain evidence="3">cv. Fuhuasheng</strain>
        <tissue evidence="2">Leaves</tissue>
    </source>
</reference>
<dbReference type="PANTHER" id="PTHR47718:SF15">
    <property type="entry name" value="PROTEIN FAR1-RELATED SEQUENCE 5-LIKE"/>
    <property type="match status" value="1"/>
</dbReference>
<dbReference type="Proteomes" id="UP000289738">
    <property type="component" value="Chromosome A01"/>
</dbReference>
<accession>A0A445ERV6</accession>
<dbReference type="EMBL" id="SDMP01000001">
    <property type="protein sequence ID" value="RYR78215.1"/>
    <property type="molecule type" value="Genomic_DNA"/>
</dbReference>
<feature type="compositionally biased region" description="Polar residues" evidence="1">
    <location>
        <begin position="529"/>
        <end position="543"/>
    </location>
</feature>
<dbReference type="PANTHER" id="PTHR47718">
    <property type="entry name" value="OS01G0519700 PROTEIN"/>
    <property type="match status" value="1"/>
</dbReference>
<proteinExistence type="predicted"/>
<feature type="region of interest" description="Disordered" evidence="1">
    <location>
        <begin position="1"/>
        <end position="39"/>
    </location>
</feature>
<organism evidence="2 3">
    <name type="scientific">Arachis hypogaea</name>
    <name type="common">Peanut</name>
    <dbReference type="NCBI Taxonomy" id="3818"/>
    <lineage>
        <taxon>Eukaryota</taxon>
        <taxon>Viridiplantae</taxon>
        <taxon>Streptophyta</taxon>
        <taxon>Embryophyta</taxon>
        <taxon>Tracheophyta</taxon>
        <taxon>Spermatophyta</taxon>
        <taxon>Magnoliopsida</taxon>
        <taxon>eudicotyledons</taxon>
        <taxon>Gunneridae</taxon>
        <taxon>Pentapetalae</taxon>
        <taxon>rosids</taxon>
        <taxon>fabids</taxon>
        <taxon>Fabales</taxon>
        <taxon>Fabaceae</taxon>
        <taxon>Papilionoideae</taxon>
        <taxon>50 kb inversion clade</taxon>
        <taxon>dalbergioids sensu lato</taxon>
        <taxon>Dalbergieae</taxon>
        <taxon>Pterocarpus clade</taxon>
        <taxon>Arachis</taxon>
    </lineage>
</organism>
<feature type="region of interest" description="Disordered" evidence="1">
    <location>
        <begin position="503"/>
        <end position="578"/>
    </location>
</feature>
<gene>
    <name evidence="2" type="ORF">Ahy_A01g002954</name>
</gene>
<protein>
    <submittedName>
        <fullName evidence="2">Uncharacterized protein</fullName>
    </submittedName>
</protein>
<evidence type="ECO:0000256" key="1">
    <source>
        <dbReference type="SAM" id="MobiDB-lite"/>
    </source>
</evidence>
<dbReference type="AlphaFoldDB" id="A0A445ERV6"/>
<name>A0A445ERV6_ARAHY</name>
<evidence type="ECO:0000313" key="3">
    <source>
        <dbReference type="Proteomes" id="UP000289738"/>
    </source>
</evidence>